<evidence type="ECO:0000313" key="3">
    <source>
        <dbReference type="Proteomes" id="UP000053327"/>
    </source>
</evidence>
<dbReference type="OrthoDB" id="389093at2759"/>
<proteinExistence type="predicted"/>
<dbReference type="AlphaFoldDB" id="A0A0J9VQ17"/>
<dbReference type="Proteomes" id="UP000053327">
    <property type="component" value="Unassembled WGS sequence"/>
</dbReference>
<name>A0A0J9VQ17_PLAV1</name>
<keyword evidence="1" id="KW-1133">Transmembrane helix</keyword>
<reference evidence="2 3" key="1">
    <citation type="submission" date="2011-08" db="EMBL/GenBank/DDBJ databases">
        <title>The Genome Sequence of Plasmodium vivax Brazil I.</title>
        <authorList>
            <consortium name="The Broad Institute Genome Sequencing Platform"/>
            <consortium name="The Broad Institute Genome Sequencing Center for Infectious Disease"/>
            <person name="Neafsey D."/>
            <person name="Carlton J."/>
            <person name="Barnwell J."/>
            <person name="Collins W."/>
            <person name="Escalante A."/>
            <person name="Mullikin J."/>
            <person name="Saul A."/>
            <person name="Guigo R."/>
            <person name="Camara F."/>
            <person name="Young S.K."/>
            <person name="Zeng Q."/>
            <person name="Gargeya S."/>
            <person name="Fitzgerald M."/>
            <person name="Haas B."/>
            <person name="Abouelleil A."/>
            <person name="Alvarado L."/>
            <person name="Arachchi H.M."/>
            <person name="Berlin A."/>
            <person name="Brown A."/>
            <person name="Chapman S.B."/>
            <person name="Chen Z."/>
            <person name="Dunbar C."/>
            <person name="Freedman E."/>
            <person name="Gearin G."/>
            <person name="Gellesch M."/>
            <person name="Goldberg J."/>
            <person name="Griggs A."/>
            <person name="Gujja S."/>
            <person name="Heiman D."/>
            <person name="Howarth C."/>
            <person name="Larson L."/>
            <person name="Lui A."/>
            <person name="MacDonald P.J.P."/>
            <person name="Montmayeur A."/>
            <person name="Murphy C."/>
            <person name="Neiman D."/>
            <person name="Pearson M."/>
            <person name="Priest M."/>
            <person name="Roberts A."/>
            <person name="Saif S."/>
            <person name="Shea T."/>
            <person name="Shenoy N."/>
            <person name="Sisk P."/>
            <person name="Stolte C."/>
            <person name="Sykes S."/>
            <person name="Wortman J."/>
            <person name="Nusbaum C."/>
            <person name="Birren B."/>
        </authorList>
    </citation>
    <scope>NUCLEOTIDE SEQUENCE [LARGE SCALE GENOMIC DNA]</scope>
    <source>
        <strain evidence="2 3">Brazil I</strain>
    </source>
</reference>
<keyword evidence="1" id="KW-0472">Membrane</keyword>
<accession>A0A0J9VQ17</accession>
<organism evidence="2 3">
    <name type="scientific">Plasmodium vivax (strain Brazil I)</name>
    <dbReference type="NCBI Taxonomy" id="1033975"/>
    <lineage>
        <taxon>Eukaryota</taxon>
        <taxon>Sar</taxon>
        <taxon>Alveolata</taxon>
        <taxon>Apicomplexa</taxon>
        <taxon>Aconoidasida</taxon>
        <taxon>Haemosporida</taxon>
        <taxon>Plasmodiidae</taxon>
        <taxon>Plasmodium</taxon>
        <taxon>Plasmodium (Plasmodium)</taxon>
    </lineage>
</organism>
<gene>
    <name evidence="2" type="ORF">PVBG_06393</name>
</gene>
<protein>
    <submittedName>
        <fullName evidence="2">Uncharacterized protein</fullName>
    </submittedName>
</protein>
<dbReference type="EMBL" id="KQ234715">
    <property type="protein sequence ID" value="KMZ89368.1"/>
    <property type="molecule type" value="Genomic_DNA"/>
</dbReference>
<feature type="transmembrane region" description="Helical" evidence="1">
    <location>
        <begin position="247"/>
        <end position="269"/>
    </location>
</feature>
<keyword evidence="1" id="KW-0812">Transmembrane</keyword>
<sequence>MLNDKSNNNNNCRYFMYWLYWEKKLYTGNYGSPVTWNDCIRCVWDILEKERGDSGKKCEFENEIDSYAIVQIMKIIDDMCAINTQTTLMNDIKNNREKCMEFNKKIKSYLGEILRYLSSIPNNSLWKEKYFKIEKSCSQGKIYDLFAERVCPTEESSKVPNEQTCNTQKSTIQQTCTPHTCNNLEDLCQLQCITQQSHKLDELCQDRCTSQPSPDLEQLCPRYCDQHPNTQVAIREEQSENPAKNSYLQLPVTVFSSVVGTIFFFLFLYKVKDISL</sequence>
<evidence type="ECO:0000256" key="1">
    <source>
        <dbReference type="SAM" id="Phobius"/>
    </source>
</evidence>
<evidence type="ECO:0000313" key="2">
    <source>
        <dbReference type="EMBL" id="KMZ89368.1"/>
    </source>
</evidence>